<dbReference type="EMBL" id="LFMI01000864">
    <property type="protein sequence ID" value="OTA08572.1"/>
    <property type="molecule type" value="Genomic_DNA"/>
</dbReference>
<name>A0A2H2ZV54_TRIPA</name>
<dbReference type="OrthoDB" id="4898695at2759"/>
<evidence type="ECO:0000256" key="1">
    <source>
        <dbReference type="SAM" id="MobiDB-lite"/>
    </source>
</evidence>
<proteinExistence type="predicted"/>
<protein>
    <submittedName>
        <fullName evidence="2">Uncharacterized protein</fullName>
    </submittedName>
</protein>
<feature type="region of interest" description="Disordered" evidence="1">
    <location>
        <begin position="76"/>
        <end position="114"/>
    </location>
</feature>
<accession>A0A2H2ZV54</accession>
<evidence type="ECO:0000313" key="3">
    <source>
        <dbReference type="Proteomes" id="UP000219286"/>
    </source>
</evidence>
<gene>
    <name evidence="2" type="ORF">A9Z42_0002890</name>
</gene>
<keyword evidence="3" id="KW-1185">Reference proteome</keyword>
<dbReference type="Proteomes" id="UP000219286">
    <property type="component" value="Unassembled WGS sequence"/>
</dbReference>
<evidence type="ECO:0000313" key="2">
    <source>
        <dbReference type="EMBL" id="OTA08572.1"/>
    </source>
</evidence>
<feature type="compositionally biased region" description="Basic and acidic residues" evidence="1">
    <location>
        <begin position="98"/>
        <end position="107"/>
    </location>
</feature>
<dbReference type="AlphaFoldDB" id="A0A2H2ZV54"/>
<sequence>MCVHFQSWNRCSSCFLTFNSRRNRVPCWNGSLSRWRIHRHGLSCRSGWYERADDEVYTHLFCEACATEAAILDREDSDDDVDNTNHHHVDNDDDDDDGKGHMVEESRGRRRRRLEDEATALTTDIVTTREVARDVAVAKKSQPRSFSGLLVRLFSLGEVLRVRTTSKGRKHFHVSILIL</sequence>
<comment type="caution">
    <text evidence="2">The sequence shown here is derived from an EMBL/GenBank/DDBJ whole genome shotgun (WGS) entry which is preliminary data.</text>
</comment>
<reference evidence="2 3" key="1">
    <citation type="journal article" date="2015" name="Genome Announc.">
        <title>Genome sequence and annotation of Trichoderma parareesei, the ancestor of the cellulase producer Trichoderma reesei.</title>
        <authorList>
            <person name="Yang D."/>
            <person name="Pomraning K."/>
            <person name="Kopchinskiy A."/>
            <person name="Karimi Aghcheh R."/>
            <person name="Atanasova L."/>
            <person name="Chenthamara K."/>
            <person name="Baker S.E."/>
            <person name="Zhang R."/>
            <person name="Shen Q."/>
            <person name="Freitag M."/>
            <person name="Kubicek C.P."/>
            <person name="Druzhinina I.S."/>
        </authorList>
    </citation>
    <scope>NUCLEOTIDE SEQUENCE [LARGE SCALE GENOMIC DNA]</scope>
    <source>
        <strain evidence="2 3">CBS 125925</strain>
    </source>
</reference>
<organism evidence="2 3">
    <name type="scientific">Trichoderma parareesei</name>
    <name type="common">Filamentous fungus</name>
    <dbReference type="NCBI Taxonomy" id="858221"/>
    <lineage>
        <taxon>Eukaryota</taxon>
        <taxon>Fungi</taxon>
        <taxon>Dikarya</taxon>
        <taxon>Ascomycota</taxon>
        <taxon>Pezizomycotina</taxon>
        <taxon>Sordariomycetes</taxon>
        <taxon>Hypocreomycetidae</taxon>
        <taxon>Hypocreales</taxon>
        <taxon>Hypocreaceae</taxon>
        <taxon>Trichoderma</taxon>
    </lineage>
</organism>